<proteinExistence type="inferred from homology"/>
<comment type="similarity">
    <text evidence="6">Belongs to the UPF0758 family.</text>
</comment>
<dbReference type="EMBL" id="CP003167">
    <property type="protein sequence ID" value="AGB01152.1"/>
    <property type="molecule type" value="Genomic_DNA"/>
</dbReference>
<dbReference type="RefSeq" id="WP_015284116.1">
    <property type="nucleotide sequence ID" value="NC_019943.1"/>
</dbReference>
<dbReference type="AlphaFoldDB" id="L0H8U8"/>
<evidence type="ECO:0000256" key="5">
    <source>
        <dbReference type="ARBA" id="ARBA00023049"/>
    </source>
</evidence>
<dbReference type="PANTHER" id="PTHR30471">
    <property type="entry name" value="DNA REPAIR PROTEIN RADC"/>
    <property type="match status" value="1"/>
</dbReference>
<dbReference type="InterPro" id="IPR046778">
    <property type="entry name" value="UPF0758_N"/>
</dbReference>
<keyword evidence="4" id="KW-0862">Zinc</keyword>
<dbReference type="PROSITE" id="PS01302">
    <property type="entry name" value="UPF0758"/>
    <property type="match status" value="1"/>
</dbReference>
<keyword evidence="5" id="KW-0482">Metalloprotease</keyword>
<dbReference type="PANTHER" id="PTHR30471:SF3">
    <property type="entry name" value="UPF0758 PROTEIN YEES-RELATED"/>
    <property type="match status" value="1"/>
</dbReference>
<keyword evidence="1" id="KW-0645">Protease</keyword>
<dbReference type="NCBIfam" id="NF000642">
    <property type="entry name" value="PRK00024.1"/>
    <property type="match status" value="1"/>
</dbReference>
<gene>
    <name evidence="8" type="ordered locus">Metfor_0066</name>
</gene>
<evidence type="ECO:0000256" key="1">
    <source>
        <dbReference type="ARBA" id="ARBA00022670"/>
    </source>
</evidence>
<dbReference type="InterPro" id="IPR037518">
    <property type="entry name" value="MPN"/>
</dbReference>
<dbReference type="InterPro" id="IPR001405">
    <property type="entry name" value="UPF0758"/>
</dbReference>
<protein>
    <submittedName>
        <fullName evidence="8">DNA repair protein radc</fullName>
    </submittedName>
</protein>
<name>L0H8U8_METFS</name>
<evidence type="ECO:0000256" key="3">
    <source>
        <dbReference type="ARBA" id="ARBA00022801"/>
    </source>
</evidence>
<sequence>MKDIPALDRPREKIARKGAVALTDAELVEAILGRGTRQRDVREIARDICGLLKDREPMRYEEICAIEGIGPTKASQILACFEIGRRYYSKDHDTARVTRPDDILPLVAHLRDKRQEHFCCITLNGAGEVLGNRIITIGLLNHSLVHPREVFADAILDRAASIICVHNHPSGSLEPSSQDIAITAQLKEAGALVGIQLIDHLIVTKTGHLSMRERGLV</sequence>
<dbReference type="eggNOG" id="arCOG04919">
    <property type="taxonomic scope" value="Archaea"/>
</dbReference>
<dbReference type="Pfam" id="PF04002">
    <property type="entry name" value="RadC"/>
    <property type="match status" value="1"/>
</dbReference>
<dbReference type="Gene3D" id="3.40.140.10">
    <property type="entry name" value="Cytidine Deaminase, domain 2"/>
    <property type="match status" value="1"/>
</dbReference>
<reference evidence="8 9" key="2">
    <citation type="journal article" date="2014" name="Genome Announc.">
        <title>Complete Genome Sequence of Methanoregula formicica SMSPT, a Mesophilic Hydrogenotrophic Methanogen Isolated from a Methanogenic Upflow Anaerobic Sludge Blanket Reactor.</title>
        <authorList>
            <person name="Yamamoto K."/>
            <person name="Tamaki H."/>
            <person name="Cadillo-Quiroz H."/>
            <person name="Imachi H."/>
            <person name="Kyrpides N."/>
            <person name="Woyke T."/>
            <person name="Goodwin L."/>
            <person name="Zinder S.H."/>
            <person name="Kamagata Y."/>
            <person name="Liu W.T."/>
        </authorList>
    </citation>
    <scope>NUCLEOTIDE SEQUENCE [LARGE SCALE GENOMIC DNA]</scope>
    <source>
        <strain evidence="9">DSM 22288 / NBRC 105244 / SMSP</strain>
    </source>
</reference>
<dbReference type="Proteomes" id="UP000010824">
    <property type="component" value="Chromosome"/>
</dbReference>
<dbReference type="InParanoid" id="L0H8U8"/>
<dbReference type="InterPro" id="IPR025657">
    <property type="entry name" value="RadC_JAB"/>
</dbReference>
<dbReference type="GO" id="GO:0046872">
    <property type="term" value="F:metal ion binding"/>
    <property type="evidence" value="ECO:0007669"/>
    <property type="project" value="UniProtKB-KW"/>
</dbReference>
<evidence type="ECO:0000259" key="7">
    <source>
        <dbReference type="PROSITE" id="PS50249"/>
    </source>
</evidence>
<keyword evidence="9" id="KW-1185">Reference proteome</keyword>
<feature type="domain" description="MPN" evidence="7">
    <location>
        <begin position="96"/>
        <end position="217"/>
    </location>
</feature>
<evidence type="ECO:0000256" key="2">
    <source>
        <dbReference type="ARBA" id="ARBA00022723"/>
    </source>
</evidence>
<evidence type="ECO:0000313" key="8">
    <source>
        <dbReference type="EMBL" id="AGB01152.1"/>
    </source>
</evidence>
<evidence type="ECO:0000256" key="6">
    <source>
        <dbReference type="RuleBase" id="RU003797"/>
    </source>
</evidence>
<dbReference type="PROSITE" id="PS50249">
    <property type="entry name" value="MPN"/>
    <property type="match status" value="1"/>
</dbReference>
<dbReference type="NCBIfam" id="TIGR00608">
    <property type="entry name" value="radc"/>
    <property type="match status" value="1"/>
</dbReference>
<accession>L0H8U8</accession>
<dbReference type="HOGENOM" id="CLU_073529_0_2_2"/>
<dbReference type="GeneID" id="14308739"/>
<dbReference type="Pfam" id="PF20582">
    <property type="entry name" value="UPF0758_N"/>
    <property type="match status" value="1"/>
</dbReference>
<keyword evidence="2" id="KW-0479">Metal-binding</keyword>
<evidence type="ECO:0000256" key="4">
    <source>
        <dbReference type="ARBA" id="ARBA00022833"/>
    </source>
</evidence>
<dbReference type="CDD" id="cd08071">
    <property type="entry name" value="MPN_DUF2466"/>
    <property type="match status" value="1"/>
</dbReference>
<organism evidence="8 9">
    <name type="scientific">Methanoregula formicica (strain DSM 22288 / NBRC 105244 / SMSP)</name>
    <dbReference type="NCBI Taxonomy" id="593750"/>
    <lineage>
        <taxon>Archaea</taxon>
        <taxon>Methanobacteriati</taxon>
        <taxon>Methanobacteriota</taxon>
        <taxon>Stenosarchaea group</taxon>
        <taxon>Methanomicrobia</taxon>
        <taxon>Methanomicrobiales</taxon>
        <taxon>Methanoregulaceae</taxon>
        <taxon>Methanoregula</taxon>
    </lineage>
</organism>
<evidence type="ECO:0000313" key="9">
    <source>
        <dbReference type="Proteomes" id="UP000010824"/>
    </source>
</evidence>
<dbReference type="STRING" id="593750.Metfor_0066"/>
<dbReference type="KEGG" id="mfo:Metfor_0066"/>
<dbReference type="InterPro" id="IPR020891">
    <property type="entry name" value="UPF0758_CS"/>
</dbReference>
<dbReference type="GO" id="GO:0008237">
    <property type="term" value="F:metallopeptidase activity"/>
    <property type="evidence" value="ECO:0007669"/>
    <property type="project" value="UniProtKB-KW"/>
</dbReference>
<reference evidence="9" key="1">
    <citation type="submission" date="2011-12" db="EMBL/GenBank/DDBJ databases">
        <title>Complete sequence of Methanoregula formicicum SMSP.</title>
        <authorList>
            <person name="Lucas S."/>
            <person name="Han J."/>
            <person name="Lapidus A."/>
            <person name="Cheng J.-F."/>
            <person name="Goodwin L."/>
            <person name="Pitluck S."/>
            <person name="Peters L."/>
            <person name="Ovchinnikova G."/>
            <person name="Teshima H."/>
            <person name="Detter J.C."/>
            <person name="Han C."/>
            <person name="Tapia R."/>
            <person name="Land M."/>
            <person name="Hauser L."/>
            <person name="Kyrpides N."/>
            <person name="Ivanova N."/>
            <person name="Pagani I."/>
            <person name="Imachi H."/>
            <person name="Tamaki H."/>
            <person name="Sekiguchi Y."/>
            <person name="Kamagata Y."/>
            <person name="Cadillo-Quiroz H."/>
            <person name="Zinder S."/>
            <person name="Liu W.-T."/>
            <person name="Woyke T."/>
        </authorList>
    </citation>
    <scope>NUCLEOTIDE SEQUENCE [LARGE SCALE GENOMIC DNA]</scope>
    <source>
        <strain evidence="9">DSM 22288 / NBRC 105244 / SMSP</strain>
    </source>
</reference>
<keyword evidence="3" id="KW-0378">Hydrolase</keyword>
<dbReference type="GO" id="GO:0006508">
    <property type="term" value="P:proteolysis"/>
    <property type="evidence" value="ECO:0007669"/>
    <property type="project" value="UniProtKB-KW"/>
</dbReference>